<evidence type="ECO:0000256" key="1">
    <source>
        <dbReference type="ARBA" id="ARBA00022801"/>
    </source>
</evidence>
<proteinExistence type="inferred from homology"/>
<comment type="similarity">
    <text evidence="3">Belongs to the glycosyl hydrolase 5 (cellulase A) family.</text>
</comment>
<dbReference type="Gene3D" id="3.20.20.80">
    <property type="entry name" value="Glycosidases"/>
    <property type="match status" value="1"/>
</dbReference>
<reference evidence="7" key="1">
    <citation type="journal article" date="2019" name="Int. J. Syst. Evol. Microbiol.">
        <title>The Global Catalogue of Microorganisms (GCM) 10K type strain sequencing project: providing services to taxonomists for standard genome sequencing and annotation.</title>
        <authorList>
            <consortium name="The Broad Institute Genomics Platform"/>
            <consortium name="The Broad Institute Genome Sequencing Center for Infectious Disease"/>
            <person name="Wu L."/>
            <person name="Ma J."/>
        </authorList>
    </citation>
    <scope>NUCLEOTIDE SEQUENCE [LARGE SCALE GENOMIC DNA]</scope>
    <source>
        <strain evidence="7">JCM 9458</strain>
    </source>
</reference>
<sequence length="406" mass="43162">MKRTIVVAAVMAVAGLVGGAAGGGAAQAATTALATKPTAETSAKKKKKKTAAASAVRTASTTTTAAPAVPQLGVQLHAMWEMYWNGQTPNAMFDKHLNALAANKVQIVRVDMGWSASQPTSAAPSATSWHNQRLNTVINRIRAKGMKVFITAHQSPLWARPGTGSNTMQFPTNASSIKPWMTFMAKTYGSRIAGIEVWNEPNLAEFTGVADSNTRVKKFVAVLKAAYAGIKAGNASVPVIFGGPAQTDDVFIKQAYAAGAKGAFNVMAVHPYQGNQTKAPESTDITGKSRMTNLPAVIAAMKANGDGTKPIWWTEFGTSVHSNAGISQIWLHGVATEQISGDYMVRSFKLAAKQYPQVKVGTLYTAYRPAAGISVHQYGYRLLEADGTVKTQLKMLKAMRDSTPSR</sequence>
<evidence type="ECO:0000256" key="2">
    <source>
        <dbReference type="ARBA" id="ARBA00023295"/>
    </source>
</evidence>
<keyword evidence="1 3" id="KW-0378">Hydrolase</keyword>
<keyword evidence="7" id="KW-1185">Reference proteome</keyword>
<evidence type="ECO:0000259" key="5">
    <source>
        <dbReference type="Pfam" id="PF00150"/>
    </source>
</evidence>
<dbReference type="SUPFAM" id="SSF51445">
    <property type="entry name" value="(Trans)glycosidases"/>
    <property type="match status" value="1"/>
</dbReference>
<feature type="signal peptide" evidence="4">
    <location>
        <begin position="1"/>
        <end position="19"/>
    </location>
</feature>
<protein>
    <recommendedName>
        <fullName evidence="5">Glycoside hydrolase family 5 domain-containing protein</fullName>
    </recommendedName>
</protein>
<dbReference type="Proteomes" id="UP001501676">
    <property type="component" value="Unassembled WGS sequence"/>
</dbReference>
<evidence type="ECO:0000313" key="7">
    <source>
        <dbReference type="Proteomes" id="UP001501676"/>
    </source>
</evidence>
<gene>
    <name evidence="6" type="ORF">GCM10020369_19000</name>
</gene>
<dbReference type="PANTHER" id="PTHR12631:SF10">
    <property type="entry name" value="BETA-XYLOSIDASE-LIKE PROTEIN-RELATED"/>
    <property type="match status" value="1"/>
</dbReference>
<dbReference type="InterPro" id="IPR017853">
    <property type="entry name" value="GH"/>
</dbReference>
<dbReference type="InterPro" id="IPR051923">
    <property type="entry name" value="Glycosyl_Hydrolase_39"/>
</dbReference>
<dbReference type="RefSeq" id="WP_345727627.1">
    <property type="nucleotide sequence ID" value="NZ_BAAAYN010000011.1"/>
</dbReference>
<evidence type="ECO:0000256" key="4">
    <source>
        <dbReference type="SAM" id="SignalP"/>
    </source>
</evidence>
<evidence type="ECO:0000256" key="3">
    <source>
        <dbReference type="RuleBase" id="RU361153"/>
    </source>
</evidence>
<keyword evidence="4" id="KW-0732">Signal</keyword>
<dbReference type="PANTHER" id="PTHR12631">
    <property type="entry name" value="ALPHA-L-IDURONIDASE"/>
    <property type="match status" value="1"/>
</dbReference>
<feature type="domain" description="Glycoside hydrolase family 5" evidence="5">
    <location>
        <begin position="84"/>
        <end position="339"/>
    </location>
</feature>
<dbReference type="InterPro" id="IPR001547">
    <property type="entry name" value="Glyco_hydro_5"/>
</dbReference>
<keyword evidence="2 3" id="KW-0326">Glycosidase</keyword>
<evidence type="ECO:0000313" key="6">
    <source>
        <dbReference type="EMBL" id="GAA3385443.1"/>
    </source>
</evidence>
<name>A0ABP6SUV7_9ACTN</name>
<organism evidence="6 7">
    <name type="scientific">Cryptosporangium minutisporangium</name>
    <dbReference type="NCBI Taxonomy" id="113569"/>
    <lineage>
        <taxon>Bacteria</taxon>
        <taxon>Bacillati</taxon>
        <taxon>Actinomycetota</taxon>
        <taxon>Actinomycetes</taxon>
        <taxon>Cryptosporangiales</taxon>
        <taxon>Cryptosporangiaceae</taxon>
        <taxon>Cryptosporangium</taxon>
    </lineage>
</organism>
<dbReference type="Pfam" id="PF00150">
    <property type="entry name" value="Cellulase"/>
    <property type="match status" value="1"/>
</dbReference>
<accession>A0ABP6SUV7</accession>
<dbReference type="EMBL" id="BAAAYN010000011">
    <property type="protein sequence ID" value="GAA3385443.1"/>
    <property type="molecule type" value="Genomic_DNA"/>
</dbReference>
<comment type="caution">
    <text evidence="6">The sequence shown here is derived from an EMBL/GenBank/DDBJ whole genome shotgun (WGS) entry which is preliminary data.</text>
</comment>
<feature type="chain" id="PRO_5045235033" description="Glycoside hydrolase family 5 domain-containing protein" evidence="4">
    <location>
        <begin position="20"/>
        <end position="406"/>
    </location>
</feature>